<gene>
    <name evidence="2" type="ORF">QTN47_06430</name>
</gene>
<dbReference type="PROSITE" id="PS51257">
    <property type="entry name" value="PROKAR_LIPOPROTEIN"/>
    <property type="match status" value="1"/>
</dbReference>
<dbReference type="EMBL" id="JAULBC010000002">
    <property type="protein sequence ID" value="MEX6687122.1"/>
    <property type="molecule type" value="Genomic_DNA"/>
</dbReference>
<name>A0ABV3ZB90_9BACT</name>
<proteinExistence type="predicted"/>
<reference evidence="2 3" key="1">
    <citation type="submission" date="2023-07" db="EMBL/GenBank/DDBJ databases">
        <authorList>
            <person name="Lian W.-H."/>
        </authorList>
    </citation>
    <scope>NUCLEOTIDE SEQUENCE [LARGE SCALE GENOMIC DNA]</scope>
    <source>
        <strain evidence="2 3">SYSU DXS3180</strain>
    </source>
</reference>
<feature type="signal peptide" evidence="1">
    <location>
        <begin position="1"/>
        <end position="21"/>
    </location>
</feature>
<organism evidence="2 3">
    <name type="scientific">Danxiaibacter flavus</name>
    <dbReference type="NCBI Taxonomy" id="3049108"/>
    <lineage>
        <taxon>Bacteria</taxon>
        <taxon>Pseudomonadati</taxon>
        <taxon>Bacteroidota</taxon>
        <taxon>Chitinophagia</taxon>
        <taxon>Chitinophagales</taxon>
        <taxon>Chitinophagaceae</taxon>
        <taxon>Danxiaibacter</taxon>
    </lineage>
</organism>
<evidence type="ECO:0000313" key="2">
    <source>
        <dbReference type="EMBL" id="MEX6687122.1"/>
    </source>
</evidence>
<accession>A0ABV3ZB90</accession>
<keyword evidence="3" id="KW-1185">Reference proteome</keyword>
<sequence>MKSKNIVKLLSLAMVGGLVFAACKKDKNEEVVPAQIKALTQKGWKVKDITVPQAGDGSKDSSILKACAADDSLAFSMTGSYEFSDGTTKCDSTILFYSKGNWSYDLAKDSILLGATTPAKRLSWKVLKLNDTMLQVKYIDSLVPAKKITKTISFKH</sequence>
<evidence type="ECO:0000256" key="1">
    <source>
        <dbReference type="SAM" id="SignalP"/>
    </source>
</evidence>
<dbReference type="RefSeq" id="WP_369328526.1">
    <property type="nucleotide sequence ID" value="NZ_JAULBC010000002.1"/>
</dbReference>
<evidence type="ECO:0008006" key="4">
    <source>
        <dbReference type="Google" id="ProtNLM"/>
    </source>
</evidence>
<protein>
    <recommendedName>
        <fullName evidence="4">Lipocalin-like domain-containing protein</fullName>
    </recommendedName>
</protein>
<comment type="caution">
    <text evidence="2">The sequence shown here is derived from an EMBL/GenBank/DDBJ whole genome shotgun (WGS) entry which is preliminary data.</text>
</comment>
<evidence type="ECO:0000313" key="3">
    <source>
        <dbReference type="Proteomes" id="UP001560573"/>
    </source>
</evidence>
<feature type="chain" id="PRO_5045454363" description="Lipocalin-like domain-containing protein" evidence="1">
    <location>
        <begin position="22"/>
        <end position="156"/>
    </location>
</feature>
<keyword evidence="1" id="KW-0732">Signal</keyword>
<dbReference type="Proteomes" id="UP001560573">
    <property type="component" value="Unassembled WGS sequence"/>
</dbReference>